<dbReference type="RefSeq" id="WP_204695343.1">
    <property type="nucleotide sequence ID" value="NZ_JAFBEC010000001.1"/>
</dbReference>
<protein>
    <submittedName>
        <fullName evidence="4">TRAP-type C4-dicarboxylate transport system substrate-binding protein</fullName>
    </submittedName>
</protein>
<feature type="compositionally biased region" description="Basic and acidic residues" evidence="2">
    <location>
        <begin position="368"/>
        <end position="380"/>
    </location>
</feature>
<dbReference type="PANTHER" id="PTHR33376">
    <property type="match status" value="1"/>
</dbReference>
<evidence type="ECO:0000256" key="2">
    <source>
        <dbReference type="SAM" id="MobiDB-lite"/>
    </source>
</evidence>
<dbReference type="NCBIfam" id="NF037995">
    <property type="entry name" value="TRAP_S1"/>
    <property type="match status" value="1"/>
</dbReference>
<dbReference type="InterPro" id="IPR038404">
    <property type="entry name" value="TRAP_DctP_sf"/>
</dbReference>
<keyword evidence="5" id="KW-1185">Reference proteome</keyword>
<dbReference type="PANTHER" id="PTHR33376:SF5">
    <property type="entry name" value="EXTRACYTOPLASMIC SOLUTE RECEPTOR PROTEIN"/>
    <property type="match status" value="1"/>
</dbReference>
<sequence length="380" mass="43912">MRWLLVSVVVCSLVLTGCSSTVASEEEGGEETYHLVLNSSQHPPYFDWEPKYYAVEEFTQLVEERTNNQVTFDIYYSNQLAGQRESADALARGTYDMQEVNGAFWTERIPELYVVSLMFWNYGEEHTLHMMRNTEFGELYEQSLEDYGIKLMHFWPASVTGYMSSTPLASMSDMNGLIMNQTSNLAMDYHQQVGAGIATMPTVEQYEGLMRGTLDAIQFPFYSLETYRYVEVVDYISLPTLNPAISMVTINQDSWDELPEDIQEIMIETSQEVEMKAAEASKAMTERAFEFANENDVTCVAMDREDFESMRSAVKTHLWGKYASINERTERMVEVLEEETERWLEANPEFKQYFDPYLTDYSGGEEDEHNHSDDESNHYC</sequence>
<proteinExistence type="predicted"/>
<evidence type="ECO:0000313" key="5">
    <source>
        <dbReference type="Proteomes" id="UP000741863"/>
    </source>
</evidence>
<keyword evidence="1 3" id="KW-0732">Signal</keyword>
<organism evidence="4 5">
    <name type="scientific">Geomicrobium sediminis</name>
    <dbReference type="NCBI Taxonomy" id="1347788"/>
    <lineage>
        <taxon>Bacteria</taxon>
        <taxon>Bacillati</taxon>
        <taxon>Bacillota</taxon>
        <taxon>Bacilli</taxon>
        <taxon>Bacillales</taxon>
        <taxon>Geomicrobium</taxon>
    </lineage>
</organism>
<evidence type="ECO:0000256" key="3">
    <source>
        <dbReference type="SAM" id="SignalP"/>
    </source>
</evidence>
<accession>A0ABS2P7Q8</accession>
<feature type="chain" id="PRO_5046857490" evidence="3">
    <location>
        <begin position="24"/>
        <end position="380"/>
    </location>
</feature>
<dbReference type="Gene3D" id="3.40.190.170">
    <property type="entry name" value="Bacterial extracellular solute-binding protein, family 7"/>
    <property type="match status" value="1"/>
</dbReference>
<evidence type="ECO:0000313" key="4">
    <source>
        <dbReference type="EMBL" id="MBM7631156.1"/>
    </source>
</evidence>
<dbReference type="Proteomes" id="UP000741863">
    <property type="component" value="Unassembled WGS sequence"/>
</dbReference>
<reference evidence="4 5" key="1">
    <citation type="submission" date="2021-01" db="EMBL/GenBank/DDBJ databases">
        <title>Genomic Encyclopedia of Type Strains, Phase IV (KMG-IV): sequencing the most valuable type-strain genomes for metagenomic binning, comparative biology and taxonomic classification.</title>
        <authorList>
            <person name="Goeker M."/>
        </authorList>
    </citation>
    <scope>NUCLEOTIDE SEQUENCE [LARGE SCALE GENOMIC DNA]</scope>
    <source>
        <strain evidence="4 5">DSM 25540</strain>
    </source>
</reference>
<dbReference type="InterPro" id="IPR018389">
    <property type="entry name" value="DctP_fam"/>
</dbReference>
<dbReference type="Pfam" id="PF03480">
    <property type="entry name" value="DctP"/>
    <property type="match status" value="1"/>
</dbReference>
<dbReference type="EMBL" id="JAFBEC010000001">
    <property type="protein sequence ID" value="MBM7631156.1"/>
    <property type="molecule type" value="Genomic_DNA"/>
</dbReference>
<feature type="region of interest" description="Disordered" evidence="2">
    <location>
        <begin position="357"/>
        <end position="380"/>
    </location>
</feature>
<name>A0ABS2P7Q8_9BACL</name>
<feature type="signal peptide" evidence="3">
    <location>
        <begin position="1"/>
        <end position="23"/>
    </location>
</feature>
<dbReference type="PROSITE" id="PS51257">
    <property type="entry name" value="PROKAR_LIPOPROTEIN"/>
    <property type="match status" value="1"/>
</dbReference>
<comment type="caution">
    <text evidence="4">The sequence shown here is derived from an EMBL/GenBank/DDBJ whole genome shotgun (WGS) entry which is preliminary data.</text>
</comment>
<gene>
    <name evidence="4" type="ORF">JOD17_000247</name>
</gene>
<evidence type="ECO:0000256" key="1">
    <source>
        <dbReference type="ARBA" id="ARBA00022729"/>
    </source>
</evidence>